<dbReference type="GO" id="GO:0003700">
    <property type="term" value="F:DNA-binding transcription factor activity"/>
    <property type="evidence" value="ECO:0007669"/>
    <property type="project" value="TreeGrafter"/>
</dbReference>
<protein>
    <submittedName>
        <fullName evidence="3">Helix-turn-helix domain-containing protein</fullName>
    </submittedName>
</protein>
<evidence type="ECO:0000259" key="2">
    <source>
        <dbReference type="PROSITE" id="PS50943"/>
    </source>
</evidence>
<dbReference type="GO" id="GO:0005829">
    <property type="term" value="C:cytosol"/>
    <property type="evidence" value="ECO:0007669"/>
    <property type="project" value="TreeGrafter"/>
</dbReference>
<dbReference type="SUPFAM" id="SSF47413">
    <property type="entry name" value="lambda repressor-like DNA-binding domains"/>
    <property type="match status" value="1"/>
</dbReference>
<dbReference type="PANTHER" id="PTHR46797">
    <property type="entry name" value="HTH-TYPE TRANSCRIPTIONAL REGULATOR"/>
    <property type="match status" value="1"/>
</dbReference>
<dbReference type="Proteomes" id="UP000279911">
    <property type="component" value="Unassembled WGS sequence"/>
</dbReference>
<accession>A0A427TWM9</accession>
<dbReference type="GO" id="GO:0003677">
    <property type="term" value="F:DNA binding"/>
    <property type="evidence" value="ECO:0007669"/>
    <property type="project" value="UniProtKB-KW"/>
</dbReference>
<sequence>MLVGKIIEKLRKKQLLSQEDLAYFSQKDRRTISDLETNQYGPTLLTIFKLAAALEIKPSELVKEIEEVDENARYYNQFLAEVKETKSVHKKSKNSN</sequence>
<feature type="domain" description="HTH cro/C1-type" evidence="2">
    <location>
        <begin position="7"/>
        <end position="61"/>
    </location>
</feature>
<dbReference type="EMBL" id="RSFW01000006">
    <property type="protein sequence ID" value="RSD28869.1"/>
    <property type="molecule type" value="Genomic_DNA"/>
</dbReference>
<keyword evidence="1" id="KW-0238">DNA-binding</keyword>
<gene>
    <name evidence="3" type="ORF">EJA10_03165</name>
</gene>
<organism evidence="3 4">
    <name type="scientific">Mesobacillus subterraneus</name>
    <dbReference type="NCBI Taxonomy" id="285983"/>
    <lineage>
        <taxon>Bacteria</taxon>
        <taxon>Bacillati</taxon>
        <taxon>Bacillota</taxon>
        <taxon>Bacilli</taxon>
        <taxon>Bacillales</taxon>
        <taxon>Bacillaceae</taxon>
        <taxon>Mesobacillus</taxon>
    </lineage>
</organism>
<dbReference type="InterPro" id="IPR010982">
    <property type="entry name" value="Lambda_DNA-bd_dom_sf"/>
</dbReference>
<dbReference type="SMART" id="SM00530">
    <property type="entry name" value="HTH_XRE"/>
    <property type="match status" value="1"/>
</dbReference>
<dbReference type="Gene3D" id="1.10.260.40">
    <property type="entry name" value="lambda repressor-like DNA-binding domains"/>
    <property type="match status" value="1"/>
</dbReference>
<proteinExistence type="predicted"/>
<dbReference type="OrthoDB" id="9812495at2"/>
<dbReference type="PROSITE" id="PS50943">
    <property type="entry name" value="HTH_CROC1"/>
    <property type="match status" value="1"/>
</dbReference>
<dbReference type="PANTHER" id="PTHR46797:SF1">
    <property type="entry name" value="METHYLPHOSPHONATE SYNTHASE"/>
    <property type="match status" value="1"/>
</dbReference>
<evidence type="ECO:0000256" key="1">
    <source>
        <dbReference type="ARBA" id="ARBA00023125"/>
    </source>
</evidence>
<dbReference type="CDD" id="cd00093">
    <property type="entry name" value="HTH_XRE"/>
    <property type="match status" value="1"/>
</dbReference>
<reference evidence="4" key="1">
    <citation type="submission" date="2018-12" db="EMBL/GenBank/DDBJ databases">
        <title>Bacillus chawlae sp. nov., Bacillus glennii sp. nov., and Bacillus saganii sp. nov. Isolated from the Vehicle Assembly Building at Kennedy Space Center where the Viking Spacecraft were Assembled.</title>
        <authorList>
            <person name="Seuylemezian A."/>
            <person name="Vaishampayan P."/>
        </authorList>
    </citation>
    <scope>NUCLEOTIDE SEQUENCE [LARGE SCALE GENOMIC DNA]</scope>
    <source>
        <strain evidence="4">DSM 13966</strain>
    </source>
</reference>
<dbReference type="InterPro" id="IPR001387">
    <property type="entry name" value="Cro/C1-type_HTH"/>
</dbReference>
<evidence type="ECO:0000313" key="4">
    <source>
        <dbReference type="Proteomes" id="UP000279911"/>
    </source>
</evidence>
<evidence type="ECO:0000313" key="3">
    <source>
        <dbReference type="EMBL" id="RSD28869.1"/>
    </source>
</evidence>
<dbReference type="Pfam" id="PF01381">
    <property type="entry name" value="HTH_3"/>
    <property type="match status" value="1"/>
</dbReference>
<dbReference type="AlphaFoldDB" id="A0A427TWM9"/>
<comment type="caution">
    <text evidence="3">The sequence shown here is derived from an EMBL/GenBank/DDBJ whole genome shotgun (WGS) entry which is preliminary data.</text>
</comment>
<dbReference type="InterPro" id="IPR050807">
    <property type="entry name" value="TransReg_Diox_bact_type"/>
</dbReference>
<name>A0A427TWM9_9BACI</name>